<dbReference type="InterPro" id="IPR003609">
    <property type="entry name" value="Pan_app"/>
</dbReference>
<evidence type="ECO:0000256" key="2">
    <source>
        <dbReference type="ARBA" id="ARBA00022475"/>
    </source>
</evidence>
<name>A0A8B8LEF5_ABRPR</name>
<keyword evidence="8 16" id="KW-0418">Kinase</keyword>
<dbReference type="Proteomes" id="UP000694853">
    <property type="component" value="Unplaced"/>
</dbReference>
<dbReference type="OrthoDB" id="785331at2759"/>
<sequence>MRVSATTSLGINFSRTFTFLTFFSNTVLSLDTLTATQSLGSNQTLVSQQKVFEFGFFNTSNSTWYLGIWYKDFPDKTLVWVANRDTPLRNSNGTLKIGDKGNLVLLNQTGNSIWSPPNQTTGTNPILQLLDTGNLILIEANEKNTSNYLWQSFDYPTDTLLPGMKLGWNLDTGVERRITSWKSQDDPSNGDAYFSLEYHGIPDVFFWNKKEKIFRTGPWNGERFGGVPVLNVIAVLNDKVVANEHHVYYVPSTLNQSRLSRLVVNWTGSIERYAWIESSKTWNKIWFAPAGDCDHYGLCGPFGICDSNGFPVCKCIQGFNVKNQPQWDLRNFSDGCVKKTKLECGKDRFLHMTNVQLPDTTRVFLNNSMTLLECRNTCLNNCSCTAYANAEITGGGSGCVMWSDNLVDVRQFSELGQDLFVRLAASDVDDSGTATGSAGGSNKNVGKIAGIVVTVTFIILGVSIFILWRKRKLQSTSKGNTGKSGNFERGETTLLPDTIFSNDGEHSDERSMDDRELPLFDFNTIKEATNFFSLANKLGEGGFGSVYKGRLVNGQEIAVKRLSTSSGQGNEEFKNEVRSIAKVQHRNLVRLFGCCIEKDEKMLIYEYMENNSLDSILFDKAKSSKLDWPMRFNIICGIARGLLYLHHDSRFRIIHRDLKASNILLDREMNPKISDFGIARIFDNDQTQANTRRVVGTYGYMSPEYALGGYFSVKSDVFSFGVLVLEIISGKKNRGFYSSEDINLLGHAWRHWKDESALELIDSSFADSFSVSEVLRCIHVGLICVQERTEDRPTMSSAVLMLNSETASLPQPKHPGFILAKGPKETDSSSGVQDEMHTINQVTVTIVDGR</sequence>
<feature type="domain" description="Protein kinase" evidence="19">
    <location>
        <begin position="532"/>
        <end position="817"/>
    </location>
</feature>
<feature type="binding site" evidence="17">
    <location>
        <position position="560"/>
    </location>
    <ligand>
        <name>ATP</name>
        <dbReference type="ChEBI" id="CHEBI:30616"/>
    </ligand>
</feature>
<dbReference type="Pfam" id="PF01453">
    <property type="entry name" value="B_lectin"/>
    <property type="match status" value="1"/>
</dbReference>
<keyword evidence="7 16" id="KW-0547">Nucleotide-binding</keyword>
<evidence type="ECO:0000256" key="17">
    <source>
        <dbReference type="PROSITE-ProRule" id="PRU10141"/>
    </source>
</evidence>
<dbReference type="PROSITE" id="PS50011">
    <property type="entry name" value="PROTEIN_KINASE_DOM"/>
    <property type="match status" value="1"/>
</dbReference>
<dbReference type="GO" id="GO:0005524">
    <property type="term" value="F:ATP binding"/>
    <property type="evidence" value="ECO:0007669"/>
    <property type="project" value="UniProtKB-UniRule"/>
</dbReference>
<evidence type="ECO:0000313" key="23">
    <source>
        <dbReference type="RefSeq" id="XP_027354532.1"/>
    </source>
</evidence>
<feature type="domain" description="Apple" evidence="21">
    <location>
        <begin position="344"/>
        <end position="424"/>
    </location>
</feature>
<dbReference type="InterPro" id="IPR011009">
    <property type="entry name" value="Kinase-like_dom_sf"/>
</dbReference>
<dbReference type="InterPro" id="IPR001245">
    <property type="entry name" value="Ser-Thr/Tyr_kinase_cat_dom"/>
</dbReference>
<dbReference type="CDD" id="cd00028">
    <property type="entry name" value="B_lectin"/>
    <property type="match status" value="1"/>
</dbReference>
<comment type="subcellular location">
    <subcellularLocation>
        <location evidence="1">Cell membrane</location>
        <topology evidence="1">Single-pass type I membrane protein</topology>
    </subcellularLocation>
</comment>
<comment type="similarity">
    <text evidence="16">Belongs to the protein kinase superfamily. Ser/Thr protein kinase family.</text>
</comment>
<feature type="transmembrane region" description="Helical" evidence="18">
    <location>
        <begin position="448"/>
        <end position="468"/>
    </location>
</feature>
<evidence type="ECO:0000256" key="8">
    <source>
        <dbReference type="ARBA" id="ARBA00022777"/>
    </source>
</evidence>
<dbReference type="InterPro" id="IPR000858">
    <property type="entry name" value="S_locus_glycoprot_dom"/>
</dbReference>
<dbReference type="Pfam" id="PF11883">
    <property type="entry name" value="DUF3403"/>
    <property type="match status" value="1"/>
</dbReference>
<evidence type="ECO:0000256" key="1">
    <source>
        <dbReference type="ARBA" id="ARBA00004251"/>
    </source>
</evidence>
<proteinExistence type="inferred from homology"/>
<evidence type="ECO:0000259" key="20">
    <source>
        <dbReference type="PROSITE" id="PS50927"/>
    </source>
</evidence>
<dbReference type="Pfam" id="PF07714">
    <property type="entry name" value="PK_Tyr_Ser-Thr"/>
    <property type="match status" value="1"/>
</dbReference>
<evidence type="ECO:0000256" key="10">
    <source>
        <dbReference type="ARBA" id="ARBA00022989"/>
    </source>
</evidence>
<evidence type="ECO:0000256" key="18">
    <source>
        <dbReference type="SAM" id="Phobius"/>
    </source>
</evidence>
<evidence type="ECO:0000256" key="16">
    <source>
        <dbReference type="PIRNR" id="PIRNR000641"/>
    </source>
</evidence>
<evidence type="ECO:0000256" key="12">
    <source>
        <dbReference type="ARBA" id="ARBA00023157"/>
    </source>
</evidence>
<dbReference type="FunFam" id="2.90.10.10:FF:000029">
    <property type="entry name" value="G-type lectin S-receptor-like serine/threonine-protein kinase"/>
    <property type="match status" value="1"/>
</dbReference>
<evidence type="ECO:0000256" key="6">
    <source>
        <dbReference type="ARBA" id="ARBA00022729"/>
    </source>
</evidence>
<keyword evidence="10 18" id="KW-1133">Transmembrane helix</keyword>
<dbReference type="FunFam" id="1.10.510.10:FF:000060">
    <property type="entry name" value="G-type lectin S-receptor-like serine/threonine-protein kinase"/>
    <property type="match status" value="1"/>
</dbReference>
<dbReference type="SUPFAM" id="SSF56112">
    <property type="entry name" value="Protein kinase-like (PK-like)"/>
    <property type="match status" value="1"/>
</dbReference>
<keyword evidence="5 18" id="KW-0812">Transmembrane</keyword>
<keyword evidence="22" id="KW-1185">Reference proteome</keyword>
<evidence type="ECO:0000259" key="21">
    <source>
        <dbReference type="PROSITE" id="PS50948"/>
    </source>
</evidence>
<dbReference type="Pfam" id="PF08276">
    <property type="entry name" value="PAN_2"/>
    <property type="match status" value="1"/>
</dbReference>
<dbReference type="InterPro" id="IPR017441">
    <property type="entry name" value="Protein_kinase_ATP_BS"/>
</dbReference>
<dbReference type="PROSITE" id="PS50927">
    <property type="entry name" value="BULB_LECTIN"/>
    <property type="match status" value="1"/>
</dbReference>
<organism evidence="22 23">
    <name type="scientific">Abrus precatorius</name>
    <name type="common">Indian licorice</name>
    <name type="synonym">Glycine abrus</name>
    <dbReference type="NCBI Taxonomy" id="3816"/>
    <lineage>
        <taxon>Eukaryota</taxon>
        <taxon>Viridiplantae</taxon>
        <taxon>Streptophyta</taxon>
        <taxon>Embryophyta</taxon>
        <taxon>Tracheophyta</taxon>
        <taxon>Spermatophyta</taxon>
        <taxon>Magnoliopsida</taxon>
        <taxon>eudicotyledons</taxon>
        <taxon>Gunneridae</taxon>
        <taxon>Pentapetalae</taxon>
        <taxon>rosids</taxon>
        <taxon>fabids</taxon>
        <taxon>Fabales</taxon>
        <taxon>Fabaceae</taxon>
        <taxon>Papilionoideae</taxon>
        <taxon>50 kb inversion clade</taxon>
        <taxon>NPAAA clade</taxon>
        <taxon>indigoferoid/millettioid clade</taxon>
        <taxon>Abreae</taxon>
        <taxon>Abrus</taxon>
    </lineage>
</organism>
<keyword evidence="11 18" id="KW-0472">Membrane</keyword>
<dbReference type="SMART" id="SM00108">
    <property type="entry name" value="B_lectin"/>
    <property type="match status" value="1"/>
</dbReference>
<evidence type="ECO:0000256" key="11">
    <source>
        <dbReference type="ARBA" id="ARBA00023136"/>
    </source>
</evidence>
<keyword evidence="6" id="KW-0732">Signal</keyword>
<dbReference type="CDD" id="cd14066">
    <property type="entry name" value="STKc_IRAK"/>
    <property type="match status" value="1"/>
</dbReference>
<dbReference type="EC" id="2.7.11.1" evidence="16"/>
<protein>
    <recommendedName>
        <fullName evidence="16">Receptor-like serine/threonine-protein kinase</fullName>
        <ecNumber evidence="16">2.7.11.1</ecNumber>
    </recommendedName>
</protein>
<evidence type="ECO:0000256" key="4">
    <source>
        <dbReference type="ARBA" id="ARBA00022679"/>
    </source>
</evidence>
<evidence type="ECO:0000256" key="9">
    <source>
        <dbReference type="ARBA" id="ARBA00022840"/>
    </source>
</evidence>
<accession>A0A8B8LEF5</accession>
<dbReference type="InterPro" id="IPR000719">
    <property type="entry name" value="Prot_kinase_dom"/>
</dbReference>
<dbReference type="InterPro" id="IPR021820">
    <property type="entry name" value="S-locus_recpt_kinase_C"/>
</dbReference>
<dbReference type="GeneID" id="113864702"/>
<dbReference type="PANTHER" id="PTHR27002">
    <property type="entry name" value="RECEPTOR-LIKE SERINE/THREONINE-PROTEIN KINASE SD1-8"/>
    <property type="match status" value="1"/>
</dbReference>
<dbReference type="AlphaFoldDB" id="A0A8B8LEF5"/>
<dbReference type="Gene3D" id="2.90.10.10">
    <property type="entry name" value="Bulb-type lectin domain"/>
    <property type="match status" value="1"/>
</dbReference>
<gene>
    <name evidence="23" type="primary">LOC113864702</name>
</gene>
<dbReference type="SMART" id="SM00220">
    <property type="entry name" value="S_TKc"/>
    <property type="match status" value="1"/>
</dbReference>
<dbReference type="SMART" id="SM00473">
    <property type="entry name" value="PAN_AP"/>
    <property type="match status" value="1"/>
</dbReference>
<evidence type="ECO:0000256" key="15">
    <source>
        <dbReference type="ARBA" id="ARBA00048679"/>
    </source>
</evidence>
<dbReference type="CDD" id="cd01098">
    <property type="entry name" value="PAN_AP_plant"/>
    <property type="match status" value="1"/>
</dbReference>
<dbReference type="GO" id="GO:0048544">
    <property type="term" value="P:recognition of pollen"/>
    <property type="evidence" value="ECO:0007669"/>
    <property type="project" value="InterPro"/>
</dbReference>
<evidence type="ECO:0000256" key="13">
    <source>
        <dbReference type="ARBA" id="ARBA00023180"/>
    </source>
</evidence>
<keyword evidence="12" id="KW-1015">Disulfide bond</keyword>
<dbReference type="Gene3D" id="1.10.510.10">
    <property type="entry name" value="Transferase(Phosphotransferase) domain 1"/>
    <property type="match status" value="1"/>
</dbReference>
<reference evidence="23" key="2">
    <citation type="submission" date="2025-08" db="UniProtKB">
        <authorList>
            <consortium name="RefSeq"/>
        </authorList>
    </citation>
    <scope>IDENTIFICATION</scope>
    <source>
        <tissue evidence="23">Young leaves</tissue>
    </source>
</reference>
<comment type="catalytic activity">
    <reaction evidence="14 16">
        <text>L-threonyl-[protein] + ATP = O-phospho-L-threonyl-[protein] + ADP + H(+)</text>
        <dbReference type="Rhea" id="RHEA:46608"/>
        <dbReference type="Rhea" id="RHEA-COMP:11060"/>
        <dbReference type="Rhea" id="RHEA-COMP:11605"/>
        <dbReference type="ChEBI" id="CHEBI:15378"/>
        <dbReference type="ChEBI" id="CHEBI:30013"/>
        <dbReference type="ChEBI" id="CHEBI:30616"/>
        <dbReference type="ChEBI" id="CHEBI:61977"/>
        <dbReference type="ChEBI" id="CHEBI:456216"/>
        <dbReference type="EC" id="2.7.11.1"/>
    </reaction>
</comment>
<dbReference type="InterPro" id="IPR008271">
    <property type="entry name" value="Ser/Thr_kinase_AS"/>
</dbReference>
<keyword evidence="13" id="KW-0325">Glycoprotein</keyword>
<dbReference type="PANTHER" id="PTHR27002:SF150">
    <property type="entry name" value="RECEPTOR-LIKE SERINE_THREONINE-PROTEIN KINASE SD1-8"/>
    <property type="match status" value="1"/>
</dbReference>
<dbReference type="InterPro" id="IPR036426">
    <property type="entry name" value="Bulb-type_lectin_dom_sf"/>
</dbReference>
<keyword evidence="3 16" id="KW-0723">Serine/threonine-protein kinase</keyword>
<reference evidence="22" key="1">
    <citation type="journal article" date="2019" name="Toxins">
        <title>Detection of Abrin-Like and Prepropulchellin-Like Toxin Genes and Transcripts Using Whole Genome Sequencing and Full-Length Transcript Sequencing of Abrus precatorius.</title>
        <authorList>
            <person name="Hovde B.T."/>
            <person name="Daligault H.E."/>
            <person name="Hanschen E.R."/>
            <person name="Kunde Y.A."/>
            <person name="Johnson M.B."/>
            <person name="Starkenburg S.R."/>
            <person name="Johnson S.L."/>
        </authorList>
    </citation>
    <scope>NUCLEOTIDE SEQUENCE [LARGE SCALE GENOMIC DNA]</scope>
</reference>
<dbReference type="GO" id="GO:0004674">
    <property type="term" value="F:protein serine/threonine kinase activity"/>
    <property type="evidence" value="ECO:0007669"/>
    <property type="project" value="UniProtKB-KW"/>
</dbReference>
<keyword evidence="9 16" id="KW-0067">ATP-binding</keyword>
<dbReference type="RefSeq" id="XP_027354532.1">
    <property type="nucleotide sequence ID" value="XM_027498731.1"/>
</dbReference>
<evidence type="ECO:0000256" key="14">
    <source>
        <dbReference type="ARBA" id="ARBA00047899"/>
    </source>
</evidence>
<evidence type="ECO:0000259" key="19">
    <source>
        <dbReference type="PROSITE" id="PS50011"/>
    </source>
</evidence>
<dbReference type="Gene3D" id="3.30.200.20">
    <property type="entry name" value="Phosphorylase Kinase, domain 1"/>
    <property type="match status" value="1"/>
</dbReference>
<keyword evidence="2" id="KW-1003">Cell membrane</keyword>
<dbReference type="SUPFAM" id="SSF51110">
    <property type="entry name" value="alpha-D-mannose-specific plant lectins"/>
    <property type="match status" value="1"/>
</dbReference>
<dbReference type="InterPro" id="IPR001480">
    <property type="entry name" value="Bulb-type_lectin_dom"/>
</dbReference>
<evidence type="ECO:0000256" key="3">
    <source>
        <dbReference type="ARBA" id="ARBA00022527"/>
    </source>
</evidence>
<evidence type="ECO:0000256" key="5">
    <source>
        <dbReference type="ARBA" id="ARBA00022692"/>
    </source>
</evidence>
<comment type="catalytic activity">
    <reaction evidence="15 16">
        <text>L-seryl-[protein] + ATP = O-phospho-L-seryl-[protein] + ADP + H(+)</text>
        <dbReference type="Rhea" id="RHEA:17989"/>
        <dbReference type="Rhea" id="RHEA-COMP:9863"/>
        <dbReference type="Rhea" id="RHEA-COMP:11604"/>
        <dbReference type="ChEBI" id="CHEBI:15378"/>
        <dbReference type="ChEBI" id="CHEBI:29999"/>
        <dbReference type="ChEBI" id="CHEBI:30616"/>
        <dbReference type="ChEBI" id="CHEBI:83421"/>
        <dbReference type="ChEBI" id="CHEBI:456216"/>
        <dbReference type="EC" id="2.7.11.1"/>
    </reaction>
</comment>
<dbReference type="KEGG" id="aprc:113864702"/>
<evidence type="ECO:0000313" key="22">
    <source>
        <dbReference type="Proteomes" id="UP000694853"/>
    </source>
</evidence>
<evidence type="ECO:0000256" key="7">
    <source>
        <dbReference type="ARBA" id="ARBA00022741"/>
    </source>
</evidence>
<dbReference type="PROSITE" id="PS50948">
    <property type="entry name" value="PAN"/>
    <property type="match status" value="1"/>
</dbReference>
<feature type="domain" description="Bulb-type lectin" evidence="20">
    <location>
        <begin position="30"/>
        <end position="150"/>
    </location>
</feature>
<dbReference type="InterPro" id="IPR024171">
    <property type="entry name" value="SRK-like_kinase"/>
</dbReference>
<dbReference type="Pfam" id="PF00954">
    <property type="entry name" value="S_locus_glycop"/>
    <property type="match status" value="1"/>
</dbReference>
<dbReference type="PROSITE" id="PS00108">
    <property type="entry name" value="PROTEIN_KINASE_ST"/>
    <property type="match status" value="1"/>
</dbReference>
<dbReference type="PIRSF" id="PIRSF000641">
    <property type="entry name" value="SRK"/>
    <property type="match status" value="1"/>
</dbReference>
<dbReference type="GO" id="GO:0005886">
    <property type="term" value="C:plasma membrane"/>
    <property type="evidence" value="ECO:0007669"/>
    <property type="project" value="UniProtKB-SubCell"/>
</dbReference>
<dbReference type="FunFam" id="3.30.200.20:FF:000195">
    <property type="entry name" value="G-type lectin S-receptor-like serine/threonine-protein kinase"/>
    <property type="match status" value="1"/>
</dbReference>
<keyword evidence="4 16" id="KW-0808">Transferase</keyword>
<dbReference type="PROSITE" id="PS00107">
    <property type="entry name" value="PROTEIN_KINASE_ATP"/>
    <property type="match status" value="1"/>
</dbReference>